<accession>S8E2P3</accession>
<feature type="compositionally biased region" description="Polar residues" evidence="1">
    <location>
        <begin position="603"/>
        <end position="619"/>
    </location>
</feature>
<dbReference type="HOGENOM" id="CLU_275340_0_0_1"/>
<evidence type="ECO:0000313" key="2">
    <source>
        <dbReference type="EMBL" id="EPS99436.1"/>
    </source>
</evidence>
<feature type="region of interest" description="Disordered" evidence="1">
    <location>
        <begin position="1"/>
        <end position="309"/>
    </location>
</feature>
<evidence type="ECO:0000256" key="1">
    <source>
        <dbReference type="SAM" id="MobiDB-lite"/>
    </source>
</evidence>
<feature type="compositionally biased region" description="Basic and acidic residues" evidence="1">
    <location>
        <begin position="101"/>
        <end position="112"/>
    </location>
</feature>
<gene>
    <name evidence="2" type="ORF">FOMPIDRAFT_115414</name>
</gene>
<evidence type="ECO:0000313" key="3">
    <source>
        <dbReference type="Proteomes" id="UP000015241"/>
    </source>
</evidence>
<organism evidence="2 3">
    <name type="scientific">Fomitopsis schrenkii</name>
    <name type="common">Brown rot fungus</name>
    <dbReference type="NCBI Taxonomy" id="2126942"/>
    <lineage>
        <taxon>Eukaryota</taxon>
        <taxon>Fungi</taxon>
        <taxon>Dikarya</taxon>
        <taxon>Basidiomycota</taxon>
        <taxon>Agaricomycotina</taxon>
        <taxon>Agaricomycetes</taxon>
        <taxon>Polyporales</taxon>
        <taxon>Fomitopsis</taxon>
    </lineage>
</organism>
<feature type="region of interest" description="Disordered" evidence="1">
    <location>
        <begin position="713"/>
        <end position="842"/>
    </location>
</feature>
<feature type="compositionally biased region" description="Basic and acidic residues" evidence="1">
    <location>
        <begin position="223"/>
        <end position="238"/>
    </location>
</feature>
<dbReference type="Proteomes" id="UP000015241">
    <property type="component" value="Unassembled WGS sequence"/>
</dbReference>
<dbReference type="AlphaFoldDB" id="S8E2P3"/>
<dbReference type="STRING" id="743788.S8E2P3"/>
<keyword evidence="3" id="KW-1185">Reference proteome</keyword>
<protein>
    <submittedName>
        <fullName evidence="2">Uncharacterized protein</fullName>
    </submittedName>
</protein>
<feature type="compositionally biased region" description="Gly residues" evidence="1">
    <location>
        <begin position="1148"/>
        <end position="1160"/>
    </location>
</feature>
<dbReference type="eggNOG" id="ENOG502T1C1">
    <property type="taxonomic scope" value="Eukaryota"/>
</dbReference>
<dbReference type="InParanoid" id="S8E2P3"/>
<feature type="region of interest" description="Disordered" evidence="1">
    <location>
        <begin position="1118"/>
        <end position="1160"/>
    </location>
</feature>
<feature type="compositionally biased region" description="Pro residues" evidence="1">
    <location>
        <begin position="731"/>
        <end position="740"/>
    </location>
</feature>
<dbReference type="OrthoDB" id="3015889at2759"/>
<dbReference type="EMBL" id="KE504157">
    <property type="protein sequence ID" value="EPS99436.1"/>
    <property type="molecule type" value="Genomic_DNA"/>
</dbReference>
<feature type="compositionally biased region" description="Acidic residues" evidence="1">
    <location>
        <begin position="786"/>
        <end position="804"/>
    </location>
</feature>
<feature type="compositionally biased region" description="Basic and acidic residues" evidence="1">
    <location>
        <begin position="405"/>
        <end position="417"/>
    </location>
</feature>
<feature type="compositionally biased region" description="Pro residues" evidence="1">
    <location>
        <begin position="201"/>
        <end position="215"/>
    </location>
</feature>
<feature type="region of interest" description="Disordered" evidence="1">
    <location>
        <begin position="390"/>
        <end position="619"/>
    </location>
</feature>
<proteinExistence type="predicted"/>
<name>S8E2P3_FOMSC</name>
<reference evidence="2 3" key="1">
    <citation type="journal article" date="2012" name="Science">
        <title>The Paleozoic origin of enzymatic lignin decomposition reconstructed from 31 fungal genomes.</title>
        <authorList>
            <person name="Floudas D."/>
            <person name="Binder M."/>
            <person name="Riley R."/>
            <person name="Barry K."/>
            <person name="Blanchette R.A."/>
            <person name="Henrissat B."/>
            <person name="Martinez A.T."/>
            <person name="Otillar R."/>
            <person name="Spatafora J.W."/>
            <person name="Yadav J.S."/>
            <person name="Aerts A."/>
            <person name="Benoit I."/>
            <person name="Boyd A."/>
            <person name="Carlson A."/>
            <person name="Copeland A."/>
            <person name="Coutinho P.M."/>
            <person name="de Vries R.P."/>
            <person name="Ferreira P."/>
            <person name="Findley K."/>
            <person name="Foster B."/>
            <person name="Gaskell J."/>
            <person name="Glotzer D."/>
            <person name="Gorecki P."/>
            <person name="Heitman J."/>
            <person name="Hesse C."/>
            <person name="Hori C."/>
            <person name="Igarashi K."/>
            <person name="Jurgens J.A."/>
            <person name="Kallen N."/>
            <person name="Kersten P."/>
            <person name="Kohler A."/>
            <person name="Kuees U."/>
            <person name="Kumar T.K.A."/>
            <person name="Kuo A."/>
            <person name="LaButti K."/>
            <person name="Larrondo L.F."/>
            <person name="Lindquist E."/>
            <person name="Ling A."/>
            <person name="Lombard V."/>
            <person name="Lucas S."/>
            <person name="Lundell T."/>
            <person name="Martin R."/>
            <person name="McLaughlin D.J."/>
            <person name="Morgenstern I."/>
            <person name="Morin E."/>
            <person name="Murat C."/>
            <person name="Nagy L.G."/>
            <person name="Nolan M."/>
            <person name="Ohm R.A."/>
            <person name="Patyshakuliyeva A."/>
            <person name="Rokas A."/>
            <person name="Ruiz-Duenas F.J."/>
            <person name="Sabat G."/>
            <person name="Salamov A."/>
            <person name="Samejima M."/>
            <person name="Schmutz J."/>
            <person name="Slot J.C."/>
            <person name="St John F."/>
            <person name="Stenlid J."/>
            <person name="Sun H."/>
            <person name="Sun S."/>
            <person name="Syed K."/>
            <person name="Tsang A."/>
            <person name="Wiebenga A."/>
            <person name="Young D."/>
            <person name="Pisabarro A."/>
            <person name="Eastwood D.C."/>
            <person name="Martin F."/>
            <person name="Cullen D."/>
            <person name="Grigoriev I.V."/>
            <person name="Hibbett D.S."/>
        </authorList>
    </citation>
    <scope>NUCLEOTIDE SEQUENCE</scope>
    <source>
        <strain evidence="3">FP-58527</strain>
    </source>
</reference>
<sequence length="1160" mass="127624">MSPNANNQQPYPPSTGLQHPSLARETPEDRHRQFSRLKHLPNYRANAETKAGGADGPRHVPNPPSPKLPGQMSYARATSRPTSPVNAPHTEDATPSSPEHPLAEKETAREGEADPVPHTAHPPQSEGTEHTPAPLQPLHPSQPVTSQHPVTPKNAGKTPAHMSQKTVRQAAVRASNAKRTESAPPQGPRMMKATDAEILPPSSPPSSSPSPPPHPTIRKRRRLSNEVDSKTTRTETPPRQHLRPPTGQSDTLASPTRRKAPRLNHEDDPTAPSRYTRAPPSRLVTPMENGDEGDPGLPANDPENEYIERGSDYDVDTNQIWATHNPVSATLPRFRPAMAAHDMILLSPLPMDEEPEPDEEPEIMAQATGREALRGVLEPPTFLHPTMAEGNVGPQTPSPAPHHRVYWDDSNGKDRLPGLDLLKWSTPSGGQVHRNPGRTVDSGASAQADNGKGNGQLTDEPTHHTPCPRPLPSIPPRAIQSPTFQPAGERAKAWLRQQTSKAQPGVRGESLTPSVAGGPRPQPTPTLREPYTKPTQYRVAPRQAMPGQPRTPPSRHRPLSREERPNRHANNHANYPGPSRKAPDSFTSHPRPLPAAPREAPYSYSSRTQPAQAPGNATQHTRLADSVGTLPNQALQAAEPVRPLHRTPGLFTKEDRHTIDDMIAMADDDDHMIVDESALLSPGLDPSRVTPPIGWYERDPLPTRLQMPIATPFFAPASTHPDTTFARTNPLPAPGNPFQPPQMTTRHGPVPTQPLAHQPIPRPLSRRSHRPAAQDPTLRRQAPLEDLSDSSEGEQDEEGNEEEGPIPAMNIPRTALTTFKHTETPKGGWRPIQGSTPSWRTENVRRRQVEAWGKDTAYSVLVQEIGKGACDNNATDRARLEEEVTSRFLDNPVKVQLTEAEVPPSAKNRFPFYRRMLVQSAEDQKRLIEQGVLSTPDITMQFEPLANELPTHVATYRQANCFGVTMTASDEELEKTVEKAVRMMLSRPEVKATIIETIEQDSTPERPGRWSNKTPKKAFRYIRRTVKAIVTKKELPSGEHETLVAVYCQSPTTDPGCWKVFRDWFRSLPFGSDAGGRPIVFEGTLWCALCHTTDHDTGGCYMARVNGFFGEVPNKLTGQKNQAYRGGPPKRGRGGMNKVYEPRTTNQGGRGGGPVRHGAR</sequence>